<organism evidence="2 3">
    <name type="scientific">Linnemannia gamsii</name>
    <dbReference type="NCBI Taxonomy" id="64522"/>
    <lineage>
        <taxon>Eukaryota</taxon>
        <taxon>Fungi</taxon>
        <taxon>Fungi incertae sedis</taxon>
        <taxon>Mucoromycota</taxon>
        <taxon>Mortierellomycotina</taxon>
        <taxon>Mortierellomycetes</taxon>
        <taxon>Mortierellales</taxon>
        <taxon>Mortierellaceae</taxon>
        <taxon>Linnemannia</taxon>
    </lineage>
</organism>
<feature type="compositionally biased region" description="Basic and acidic residues" evidence="1">
    <location>
        <begin position="242"/>
        <end position="251"/>
    </location>
</feature>
<proteinExistence type="predicted"/>
<accession>A0A9P6UHV8</accession>
<feature type="compositionally biased region" description="Low complexity" evidence="1">
    <location>
        <begin position="1"/>
        <end position="23"/>
    </location>
</feature>
<dbReference type="EMBL" id="JAAAIN010001663">
    <property type="protein sequence ID" value="KAG0301177.1"/>
    <property type="molecule type" value="Genomic_DNA"/>
</dbReference>
<comment type="caution">
    <text evidence="2">The sequence shown here is derived from an EMBL/GenBank/DDBJ whole genome shotgun (WGS) entry which is preliminary data.</text>
</comment>
<feature type="region of interest" description="Disordered" evidence="1">
    <location>
        <begin position="1"/>
        <end position="26"/>
    </location>
</feature>
<protein>
    <submittedName>
        <fullName evidence="2">Uncharacterized protein</fullName>
    </submittedName>
</protein>
<evidence type="ECO:0000313" key="3">
    <source>
        <dbReference type="Proteomes" id="UP000823405"/>
    </source>
</evidence>
<keyword evidence="3" id="KW-1185">Reference proteome</keyword>
<feature type="region of interest" description="Disordered" evidence="1">
    <location>
        <begin position="242"/>
        <end position="266"/>
    </location>
</feature>
<dbReference type="Proteomes" id="UP000823405">
    <property type="component" value="Unassembled WGS sequence"/>
</dbReference>
<dbReference type="OrthoDB" id="2381302at2759"/>
<feature type="non-terminal residue" evidence="2">
    <location>
        <position position="266"/>
    </location>
</feature>
<reference evidence="2" key="1">
    <citation type="journal article" date="2020" name="Fungal Divers.">
        <title>Resolving the Mortierellaceae phylogeny through synthesis of multi-gene phylogenetics and phylogenomics.</title>
        <authorList>
            <person name="Vandepol N."/>
            <person name="Liber J."/>
            <person name="Desiro A."/>
            <person name="Na H."/>
            <person name="Kennedy M."/>
            <person name="Barry K."/>
            <person name="Grigoriev I.V."/>
            <person name="Miller A.N."/>
            <person name="O'Donnell K."/>
            <person name="Stajich J.E."/>
            <person name="Bonito G."/>
        </authorList>
    </citation>
    <scope>NUCLEOTIDE SEQUENCE</scope>
    <source>
        <strain evidence="2">NVP60</strain>
    </source>
</reference>
<gene>
    <name evidence="2" type="ORF">BGZ97_002910</name>
</gene>
<name>A0A9P6UHV8_9FUNG</name>
<sequence>MAHSSSALESSSSSSSSSTSPSFDSKDEVVLLLRSRIDRLESIINERFYEDNDPEITPQAALQYYRPGQYDIDGCPSIKPERPVEFFTKQRISDAKLKEAIHNFPKNVYMDKYTAPKVPHLVSSNIKFNKKHDSQIREVQEQCAELTRPVDFFFHKFRKLQRVDPLLLDPKEILDIAVNFAILMREHLGGMAVKMQETRMANVREAAGANFEEVSFHMFDPQTFHDHTKSISTLQFFSKTKMASENRHDKGGQGNNNNGQASQGHY</sequence>
<dbReference type="AlphaFoldDB" id="A0A9P6UHV8"/>
<evidence type="ECO:0000313" key="2">
    <source>
        <dbReference type="EMBL" id="KAG0301177.1"/>
    </source>
</evidence>
<evidence type="ECO:0000256" key="1">
    <source>
        <dbReference type="SAM" id="MobiDB-lite"/>
    </source>
</evidence>